<organism evidence="1 2">
    <name type="scientific">Capsulimonas corticalis</name>
    <dbReference type="NCBI Taxonomy" id="2219043"/>
    <lineage>
        <taxon>Bacteria</taxon>
        <taxon>Bacillati</taxon>
        <taxon>Armatimonadota</taxon>
        <taxon>Armatimonadia</taxon>
        <taxon>Capsulimonadales</taxon>
        <taxon>Capsulimonadaceae</taxon>
        <taxon>Capsulimonas</taxon>
    </lineage>
</organism>
<evidence type="ECO:0000313" key="2">
    <source>
        <dbReference type="Proteomes" id="UP000287394"/>
    </source>
</evidence>
<dbReference type="OrthoDB" id="324838at2"/>
<evidence type="ECO:0000313" key="1">
    <source>
        <dbReference type="EMBL" id="BDI28345.1"/>
    </source>
</evidence>
<keyword evidence="2" id="KW-1185">Reference proteome</keyword>
<dbReference type="InterPro" id="IPR013320">
    <property type="entry name" value="ConA-like_dom_sf"/>
</dbReference>
<proteinExistence type="predicted"/>
<dbReference type="Gene3D" id="2.60.120.200">
    <property type="match status" value="1"/>
</dbReference>
<accession>A0A402D344</accession>
<dbReference type="Proteomes" id="UP000287394">
    <property type="component" value="Chromosome"/>
</dbReference>
<dbReference type="SUPFAM" id="SSF49899">
    <property type="entry name" value="Concanavalin A-like lectins/glucanases"/>
    <property type="match status" value="1"/>
</dbReference>
<reference evidence="1 2" key="1">
    <citation type="journal article" date="2019" name="Int. J. Syst. Evol. Microbiol.">
        <title>Capsulimonas corticalis gen. nov., sp. nov., an aerobic capsulated bacterium, of a novel bacterial order, Capsulimonadales ord. nov., of the class Armatimonadia of the phylum Armatimonadetes.</title>
        <authorList>
            <person name="Li J."/>
            <person name="Kudo C."/>
            <person name="Tonouchi A."/>
        </authorList>
    </citation>
    <scope>NUCLEOTIDE SEQUENCE [LARGE SCALE GENOMIC DNA]</scope>
    <source>
        <strain evidence="1 2">AX-7</strain>
    </source>
</reference>
<dbReference type="SMART" id="SM00560">
    <property type="entry name" value="LamGL"/>
    <property type="match status" value="1"/>
</dbReference>
<dbReference type="EMBL" id="AP025739">
    <property type="protein sequence ID" value="BDI28345.1"/>
    <property type="molecule type" value="Genomic_DNA"/>
</dbReference>
<dbReference type="Pfam" id="PF13385">
    <property type="entry name" value="Laminin_G_3"/>
    <property type="match status" value="1"/>
</dbReference>
<gene>
    <name evidence="1" type="ORF">CCAX7_003960</name>
</gene>
<dbReference type="Gene3D" id="2.60.120.260">
    <property type="entry name" value="Galactose-binding domain-like"/>
    <property type="match status" value="1"/>
</dbReference>
<name>A0A402D344_9BACT</name>
<sequence length="389" mass="41204">MIEPRFWVAMRMTVVAALLMATLSAAHAIDDPNADGAAAPGTVVKNDAAGWMWYGMIPYENAALPDGAAHAGGPGTYAMYTFQGSGVDVYGMRAMTVVADKRTHRVGKVKISIDDQEQATIDVGDTNIDYHAKIFSVKGLAAGNHVIQITPVGGWAVVDSLEITGDSAAGGAKGMSIGGEALKKRLVGYWPCDEGAGAAVKDLSGHGHNGYLMAGAAWTSDAKGGASALSFPKPGGVEIDEPIVDTSASYTVAAWVKLTDLTKYQTFVSVDGGEKSGFFLQYTTDSNRFSLSLDPGRTYSIAAAQTGVWYYLVGVYDSKARASTLYVNGEFQTTSPVPAAYRAYGHTVIGRAKYRGNYTDFVTGSIDEVRLYDTNLSADDVMDLYLAGR</sequence>
<dbReference type="KEGG" id="ccot:CCAX7_003960"/>
<dbReference type="RefSeq" id="WP_119323906.1">
    <property type="nucleotide sequence ID" value="NZ_AP025739.1"/>
</dbReference>
<dbReference type="AlphaFoldDB" id="A0A402D344"/>
<protein>
    <submittedName>
        <fullName evidence="1">Uncharacterized protein</fullName>
    </submittedName>
</protein>
<dbReference type="InterPro" id="IPR006558">
    <property type="entry name" value="LamG-like"/>
</dbReference>